<dbReference type="Pfam" id="PF19890">
    <property type="entry name" value="DUF6363"/>
    <property type="match status" value="1"/>
</dbReference>
<dbReference type="SUPFAM" id="SSF52151">
    <property type="entry name" value="FabD/lysophospholipase-like"/>
    <property type="match status" value="1"/>
</dbReference>
<dbReference type="Pfam" id="PF01734">
    <property type="entry name" value="Patatin"/>
    <property type="match status" value="1"/>
</dbReference>
<dbReference type="RefSeq" id="WP_112714602.1">
    <property type="nucleotide sequence ID" value="NZ_LS483250.1"/>
</dbReference>
<dbReference type="EMBL" id="LS483250">
    <property type="protein sequence ID" value="SQD78470.1"/>
    <property type="molecule type" value="Genomic_DNA"/>
</dbReference>
<dbReference type="InterPro" id="IPR037483">
    <property type="entry name" value="YjjU-like"/>
</dbReference>
<dbReference type="Proteomes" id="UP000250163">
    <property type="component" value="Chromosome MORIYA"/>
</dbReference>
<proteinExistence type="predicted"/>
<gene>
    <name evidence="6" type="ORF">MORIYA_1992</name>
</gene>
<evidence type="ECO:0000256" key="1">
    <source>
        <dbReference type="ARBA" id="ARBA00022801"/>
    </source>
</evidence>
<feature type="domain" description="PNPLA" evidence="5">
    <location>
        <begin position="26"/>
        <end position="195"/>
    </location>
</feature>
<dbReference type="InterPro" id="IPR045943">
    <property type="entry name" value="DUF6363"/>
</dbReference>
<dbReference type="PANTHER" id="PTHR14226">
    <property type="entry name" value="NEUROPATHY TARGET ESTERASE/SWISS CHEESE D.MELANOGASTER"/>
    <property type="match status" value="1"/>
</dbReference>
<sequence>MYQLKNNTLTNVVSCPATTPIKDAALVVEGGGQRGIFTAGILDSWLAHDFNPFSLLIGTSAGAQNLSSYMTKQSGHAKRSIMQLSKHPDFFDIKRPLSGRNTVDLDWYFDRVNDPEYQLNMNCAQAQLKNRQLLFSATNINGFCPAFLEPTADNWLTMLKASSALPYLYKKGVAIGDGHYVDGGVALPIPIQEAYHRGAKKIIVLRTVPAHQYVQSSWAHKLKSWVCSSQRCPKVLDIITGHENAYNEALDFIQSPPEDAQIIEIAPLKTLASRILGSSDEALAADYNMGYEMGTQFLSSHHAALFSEH</sequence>
<keyword evidence="2 4" id="KW-0442">Lipid degradation</keyword>
<evidence type="ECO:0000256" key="4">
    <source>
        <dbReference type="PROSITE-ProRule" id="PRU01161"/>
    </source>
</evidence>
<protein>
    <submittedName>
        <fullName evidence="6">Putative hydrolase</fullName>
    </submittedName>
</protein>
<dbReference type="PANTHER" id="PTHR14226:SF25">
    <property type="entry name" value="PHOSPHOESTERASE"/>
    <property type="match status" value="1"/>
</dbReference>
<reference evidence="7" key="1">
    <citation type="submission" date="2018-05" db="EMBL/GenBank/DDBJ databases">
        <authorList>
            <person name="Cea G.-C."/>
            <person name="William W."/>
        </authorList>
    </citation>
    <scope>NUCLEOTIDE SEQUENCE [LARGE SCALE GENOMIC DNA]</scope>
    <source>
        <strain evidence="7">DB21MT 5</strain>
    </source>
</reference>
<dbReference type="CDD" id="cd07208">
    <property type="entry name" value="Pat_hypo_Ecoli_yjju_like"/>
    <property type="match status" value="1"/>
</dbReference>
<evidence type="ECO:0000256" key="3">
    <source>
        <dbReference type="ARBA" id="ARBA00023098"/>
    </source>
</evidence>
<accession>A0A330LNK4</accession>
<dbReference type="AlphaFoldDB" id="A0A330LNK4"/>
<evidence type="ECO:0000259" key="5">
    <source>
        <dbReference type="PROSITE" id="PS51635"/>
    </source>
</evidence>
<keyword evidence="1 4" id="KW-0378">Hydrolase</keyword>
<evidence type="ECO:0000313" key="6">
    <source>
        <dbReference type="EMBL" id="SQD78470.1"/>
    </source>
</evidence>
<feature type="short sequence motif" description="DGA/G" evidence="4">
    <location>
        <begin position="182"/>
        <end position="184"/>
    </location>
</feature>
<dbReference type="OrthoDB" id="9802424at2"/>
<keyword evidence="7" id="KW-1185">Reference proteome</keyword>
<dbReference type="GO" id="GO:0016787">
    <property type="term" value="F:hydrolase activity"/>
    <property type="evidence" value="ECO:0007669"/>
    <property type="project" value="UniProtKB-UniRule"/>
</dbReference>
<feature type="short sequence motif" description="GXSXG" evidence="4">
    <location>
        <begin position="58"/>
        <end position="62"/>
    </location>
</feature>
<dbReference type="Gene3D" id="3.40.1090.10">
    <property type="entry name" value="Cytosolic phospholipase A2 catalytic domain"/>
    <property type="match status" value="1"/>
</dbReference>
<feature type="active site" description="Proton acceptor" evidence="4">
    <location>
        <position position="182"/>
    </location>
</feature>
<keyword evidence="3 4" id="KW-0443">Lipid metabolism</keyword>
<feature type="short sequence motif" description="GXGXXG" evidence="4">
    <location>
        <begin position="30"/>
        <end position="35"/>
    </location>
</feature>
<name>A0A330LNK4_9GAMM</name>
<dbReference type="PROSITE" id="PS51635">
    <property type="entry name" value="PNPLA"/>
    <property type="match status" value="1"/>
</dbReference>
<dbReference type="InterPro" id="IPR016035">
    <property type="entry name" value="Acyl_Trfase/lysoPLipase"/>
</dbReference>
<dbReference type="InterPro" id="IPR050301">
    <property type="entry name" value="NTE"/>
</dbReference>
<evidence type="ECO:0000256" key="2">
    <source>
        <dbReference type="ARBA" id="ARBA00022963"/>
    </source>
</evidence>
<feature type="active site" description="Nucleophile" evidence="4">
    <location>
        <position position="60"/>
    </location>
</feature>
<dbReference type="KEGG" id="mya:MORIYA_1992"/>
<organism evidence="6 7">
    <name type="scientific">Moritella yayanosii</name>
    <dbReference type="NCBI Taxonomy" id="69539"/>
    <lineage>
        <taxon>Bacteria</taxon>
        <taxon>Pseudomonadati</taxon>
        <taxon>Pseudomonadota</taxon>
        <taxon>Gammaproteobacteria</taxon>
        <taxon>Alteromonadales</taxon>
        <taxon>Moritellaceae</taxon>
        <taxon>Moritella</taxon>
    </lineage>
</organism>
<dbReference type="InterPro" id="IPR002641">
    <property type="entry name" value="PNPLA_dom"/>
</dbReference>
<evidence type="ECO:0000313" key="7">
    <source>
        <dbReference type="Proteomes" id="UP000250163"/>
    </source>
</evidence>
<dbReference type="GO" id="GO:0016042">
    <property type="term" value="P:lipid catabolic process"/>
    <property type="evidence" value="ECO:0007669"/>
    <property type="project" value="UniProtKB-UniRule"/>
</dbReference>